<evidence type="ECO:0000259" key="6">
    <source>
        <dbReference type="PROSITE" id="PS51898"/>
    </source>
</evidence>
<accession>A0A5B0ELQ9</accession>
<dbReference type="EMBL" id="VOBL01000001">
    <property type="protein sequence ID" value="KAA0979947.1"/>
    <property type="molecule type" value="Genomic_DNA"/>
</dbReference>
<dbReference type="Gene3D" id="1.10.150.130">
    <property type="match status" value="1"/>
</dbReference>
<feature type="domain" description="Tyr recombinase" evidence="6">
    <location>
        <begin position="237"/>
        <end position="425"/>
    </location>
</feature>
<dbReference type="InterPro" id="IPR002104">
    <property type="entry name" value="Integrase_catalytic"/>
</dbReference>
<dbReference type="InterPro" id="IPR044068">
    <property type="entry name" value="CB"/>
</dbReference>
<dbReference type="PANTHER" id="PTHR30349:SF41">
    <property type="entry name" value="INTEGRASE_RECOMBINASE PROTEIN MJ0367-RELATED"/>
    <property type="match status" value="1"/>
</dbReference>
<sequence>MKSGIQQGDPVGCRFCLCAPDATRTRDLEIRRLLLSVVVRRVSEPTARIHETIRRLASKTLHLKVFERRLRMSYRVQKLLTTSRLPSFTVVADSGLPVNEIDQYINYLDAIERSPNTQRAAAYDLRAYYQYLESVKVEVDSANAEDLAGFVRSLRRPDPSVPIINTASAARTAATVNRMMSTVGSFYRFRADLGFQGAAHIVRHSRTSRQPERALLDGIARSFESEVVGPRLRNEARHLETLTIQQARTLIDATTLKRDRFLLTLLLTTGMRRGQALGLRHSDLNAQERHVLIQPRRDNANGARAKSRKPIRIPLSRDVCRLYVRYMIDEYKTIDSDYVFITLRGPNRGRALAFETVDALVRRLTISTGIEGWSAHTFRHTWATLHLRAGMKIEVISHLLTHGDPRVTAEVYMHLDVEDLRRQLIDHGCWREGNELAGS</sequence>
<dbReference type="InterPro" id="IPR013762">
    <property type="entry name" value="Integrase-like_cat_sf"/>
</dbReference>
<dbReference type="SUPFAM" id="SSF56349">
    <property type="entry name" value="DNA breaking-rejoining enzymes"/>
    <property type="match status" value="1"/>
</dbReference>
<evidence type="ECO:0000256" key="4">
    <source>
        <dbReference type="ARBA" id="ARBA00023172"/>
    </source>
</evidence>
<dbReference type="InterPro" id="IPR011010">
    <property type="entry name" value="DNA_brk_join_enz"/>
</dbReference>
<name>A0A5B0ELQ9_9MICC</name>
<dbReference type="GO" id="GO:0015074">
    <property type="term" value="P:DNA integration"/>
    <property type="evidence" value="ECO:0007669"/>
    <property type="project" value="UniProtKB-KW"/>
</dbReference>
<dbReference type="PANTHER" id="PTHR30349">
    <property type="entry name" value="PHAGE INTEGRASE-RELATED"/>
    <property type="match status" value="1"/>
</dbReference>
<comment type="similarity">
    <text evidence="1">Belongs to the 'phage' integrase family.</text>
</comment>
<organism evidence="8 9">
    <name type="scientific">Paeniglutamicibacter gangotriensis</name>
    <dbReference type="NCBI Taxonomy" id="254787"/>
    <lineage>
        <taxon>Bacteria</taxon>
        <taxon>Bacillati</taxon>
        <taxon>Actinomycetota</taxon>
        <taxon>Actinomycetes</taxon>
        <taxon>Micrococcales</taxon>
        <taxon>Micrococcaceae</taxon>
        <taxon>Paeniglutamicibacter</taxon>
    </lineage>
</organism>
<dbReference type="AlphaFoldDB" id="A0A5B0ELQ9"/>
<dbReference type="Pfam" id="PF00589">
    <property type="entry name" value="Phage_integrase"/>
    <property type="match status" value="1"/>
</dbReference>
<dbReference type="Pfam" id="PF02899">
    <property type="entry name" value="Phage_int_SAM_1"/>
    <property type="match status" value="1"/>
</dbReference>
<evidence type="ECO:0000256" key="2">
    <source>
        <dbReference type="ARBA" id="ARBA00022908"/>
    </source>
</evidence>
<evidence type="ECO:0000256" key="5">
    <source>
        <dbReference type="PROSITE-ProRule" id="PRU01248"/>
    </source>
</evidence>
<dbReference type="PROSITE" id="PS51898">
    <property type="entry name" value="TYR_RECOMBINASE"/>
    <property type="match status" value="1"/>
</dbReference>
<feature type="domain" description="Core-binding (CB)" evidence="7">
    <location>
        <begin position="98"/>
        <end position="191"/>
    </location>
</feature>
<proteinExistence type="inferred from homology"/>
<evidence type="ECO:0000256" key="3">
    <source>
        <dbReference type="ARBA" id="ARBA00023125"/>
    </source>
</evidence>
<reference evidence="8 9" key="1">
    <citation type="submission" date="2019-07" db="EMBL/GenBank/DDBJ databases">
        <title>Analysis of the biochemical properties, biological activity and biotechnological potential of siderophores and biosurfactants produced by Antarctic psychrotolerant bacteria.</title>
        <authorList>
            <person name="Styczynski M."/>
            <person name="Krucon T."/>
            <person name="Decewicz P."/>
            <person name="Dziewit L."/>
        </authorList>
    </citation>
    <scope>NUCLEOTIDE SEQUENCE [LARGE SCALE GENOMIC DNA]</scope>
    <source>
        <strain evidence="8 9">ANT_H27</strain>
    </source>
</reference>
<keyword evidence="2" id="KW-0229">DNA integration</keyword>
<dbReference type="OrthoDB" id="9803188at2"/>
<dbReference type="InterPro" id="IPR010998">
    <property type="entry name" value="Integrase_recombinase_N"/>
</dbReference>
<dbReference type="Gene3D" id="1.10.443.10">
    <property type="entry name" value="Intergrase catalytic core"/>
    <property type="match status" value="1"/>
</dbReference>
<dbReference type="PROSITE" id="PS51900">
    <property type="entry name" value="CB"/>
    <property type="match status" value="1"/>
</dbReference>
<evidence type="ECO:0000313" key="9">
    <source>
        <dbReference type="Proteomes" id="UP000323856"/>
    </source>
</evidence>
<evidence type="ECO:0000256" key="1">
    <source>
        <dbReference type="ARBA" id="ARBA00008857"/>
    </source>
</evidence>
<evidence type="ECO:0000313" key="8">
    <source>
        <dbReference type="EMBL" id="KAA0979947.1"/>
    </source>
</evidence>
<protein>
    <submittedName>
        <fullName evidence="8">Tyrosine-type recombinase/integrase</fullName>
    </submittedName>
</protein>
<dbReference type="InterPro" id="IPR050090">
    <property type="entry name" value="Tyrosine_recombinase_XerCD"/>
</dbReference>
<keyword evidence="3 5" id="KW-0238">DNA-binding</keyword>
<dbReference type="GO" id="GO:0006310">
    <property type="term" value="P:DNA recombination"/>
    <property type="evidence" value="ECO:0007669"/>
    <property type="project" value="UniProtKB-KW"/>
</dbReference>
<gene>
    <name evidence="8" type="ORF">FQ154_01950</name>
</gene>
<dbReference type="GO" id="GO:0003677">
    <property type="term" value="F:DNA binding"/>
    <property type="evidence" value="ECO:0007669"/>
    <property type="project" value="UniProtKB-UniRule"/>
</dbReference>
<comment type="caution">
    <text evidence="8">The sequence shown here is derived from an EMBL/GenBank/DDBJ whole genome shotgun (WGS) entry which is preliminary data.</text>
</comment>
<keyword evidence="4" id="KW-0233">DNA recombination</keyword>
<dbReference type="Proteomes" id="UP000323856">
    <property type="component" value="Unassembled WGS sequence"/>
</dbReference>
<evidence type="ECO:0000259" key="7">
    <source>
        <dbReference type="PROSITE" id="PS51900"/>
    </source>
</evidence>
<dbReference type="InterPro" id="IPR004107">
    <property type="entry name" value="Integrase_SAM-like_N"/>
</dbReference>